<dbReference type="PANTHER" id="PTHR10963">
    <property type="entry name" value="GLYCOSYL HYDROLASE-RELATED"/>
    <property type="match status" value="1"/>
</dbReference>
<evidence type="ECO:0000256" key="1">
    <source>
        <dbReference type="ARBA" id="ARBA00006865"/>
    </source>
</evidence>
<dbReference type="Proteomes" id="UP000280819">
    <property type="component" value="Unassembled WGS sequence"/>
</dbReference>
<organism evidence="4 5">
    <name type="scientific">Arachnia propionica</name>
    <dbReference type="NCBI Taxonomy" id="1750"/>
    <lineage>
        <taxon>Bacteria</taxon>
        <taxon>Bacillati</taxon>
        <taxon>Actinomycetota</taxon>
        <taxon>Actinomycetes</taxon>
        <taxon>Propionibacteriales</taxon>
        <taxon>Propionibacteriaceae</taxon>
        <taxon>Arachnia</taxon>
    </lineage>
</organism>
<comment type="similarity">
    <text evidence="1">Belongs to the glycosyl hydrolase 16 family.</text>
</comment>
<dbReference type="GO" id="GO:0004553">
    <property type="term" value="F:hydrolase activity, hydrolyzing O-glycosyl compounds"/>
    <property type="evidence" value="ECO:0007669"/>
    <property type="project" value="InterPro"/>
</dbReference>
<dbReference type="OrthoDB" id="9809583at2"/>
<dbReference type="CDD" id="cd08023">
    <property type="entry name" value="GH16_laminarinase_like"/>
    <property type="match status" value="1"/>
</dbReference>
<dbReference type="AlphaFoldDB" id="A0A3P1T5S4"/>
<feature type="chain" id="PRO_5038479329" evidence="2">
    <location>
        <begin position="24"/>
        <end position="439"/>
    </location>
</feature>
<comment type="caution">
    <text evidence="4">The sequence shown here is derived from an EMBL/GenBank/DDBJ whole genome shotgun (WGS) entry which is preliminary data.</text>
</comment>
<dbReference type="InterPro" id="IPR050546">
    <property type="entry name" value="Glycosyl_Hydrlase_16"/>
</dbReference>
<dbReference type="PROSITE" id="PS51762">
    <property type="entry name" value="GH16_2"/>
    <property type="match status" value="1"/>
</dbReference>
<evidence type="ECO:0000256" key="2">
    <source>
        <dbReference type="SAM" id="SignalP"/>
    </source>
</evidence>
<proteinExistence type="inferred from homology"/>
<dbReference type="EMBL" id="RQZG01000013">
    <property type="protein sequence ID" value="RRD04156.1"/>
    <property type="molecule type" value="Genomic_DNA"/>
</dbReference>
<evidence type="ECO:0000259" key="3">
    <source>
        <dbReference type="PROSITE" id="PS51762"/>
    </source>
</evidence>
<gene>
    <name evidence="4" type="ORF">EII34_11150</name>
</gene>
<dbReference type="PANTHER" id="PTHR10963:SF55">
    <property type="entry name" value="GLYCOSIDE HYDROLASE FAMILY 16 PROTEIN"/>
    <property type="match status" value="1"/>
</dbReference>
<dbReference type="SUPFAM" id="SSF49899">
    <property type="entry name" value="Concanavalin A-like lectins/glucanases"/>
    <property type="match status" value="1"/>
</dbReference>
<keyword evidence="2" id="KW-0732">Signal</keyword>
<dbReference type="GO" id="GO:0005975">
    <property type="term" value="P:carbohydrate metabolic process"/>
    <property type="evidence" value="ECO:0007669"/>
    <property type="project" value="InterPro"/>
</dbReference>
<sequence length="439" mass="48662">MNRIRKLMRRTTTLALISGLIGAGTLFTDTAVERARANTTPVDQNYALVWQDEFNGSEIDSSRWEYQTGPWGSSGVQNCYTKDSDNVSVGNGTLKITALHEPGTRCGGQVKDFTSGFLQTKNRHSWTYGYFEARVKLPTNGSSTWPAFWMSPEKSTYGSWPRSGEIDVFEAKGFDKKFIAANAHWGINDSKRRQQPGHAPVADVGQWHTYGVKWEPGKLEYYLDGKLFHTIDNFRSPNATSHPGPFNIPFYLRLNMAVGGTYLRPHSDANQSLDKLPAVMEVDHVRVWQKQQAPATKAPVRRLPIKQSSGSTVALTFGEECLNIAGGSSPYAPHRLGNDHVVRETVRLRINCDNQQPATGYTTRVTLKLTKLYPDTGRLRLATVVNRAVEEDLTGKVSYGTSADGKYTMATYHVTDGGFGDEDGRANGTILHSTAIYEG</sequence>
<feature type="signal peptide" evidence="2">
    <location>
        <begin position="1"/>
        <end position="23"/>
    </location>
</feature>
<dbReference type="InterPro" id="IPR000757">
    <property type="entry name" value="Beta-glucanase-like"/>
</dbReference>
<dbReference type="Pfam" id="PF00722">
    <property type="entry name" value="Glyco_hydro_16"/>
    <property type="match status" value="1"/>
</dbReference>
<protein>
    <submittedName>
        <fullName evidence="4">Glycoside hydrolase family 16 protein</fullName>
    </submittedName>
</protein>
<reference evidence="4 5" key="1">
    <citation type="submission" date="2018-11" db="EMBL/GenBank/DDBJ databases">
        <title>Genomes From Bacteria Associated with the Canine Oral Cavity: a Test Case for Automated Genome-Based Taxonomic Assignment.</title>
        <authorList>
            <person name="Coil D.A."/>
            <person name="Jospin G."/>
            <person name="Darling A.E."/>
            <person name="Wallis C."/>
            <person name="Davis I.J."/>
            <person name="Harris S."/>
            <person name="Eisen J.A."/>
            <person name="Holcombe L.J."/>
            <person name="O'Flynn C."/>
        </authorList>
    </citation>
    <scope>NUCLEOTIDE SEQUENCE [LARGE SCALE GENOMIC DNA]</scope>
    <source>
        <strain evidence="4 5">OH887_COT-365</strain>
    </source>
</reference>
<keyword evidence="4" id="KW-0378">Hydrolase</keyword>
<accession>A0A3P1T5S4</accession>
<feature type="domain" description="GH16" evidence="3">
    <location>
        <begin position="33"/>
        <end position="293"/>
    </location>
</feature>
<dbReference type="InterPro" id="IPR013320">
    <property type="entry name" value="ConA-like_dom_sf"/>
</dbReference>
<evidence type="ECO:0000313" key="5">
    <source>
        <dbReference type="Proteomes" id="UP000280819"/>
    </source>
</evidence>
<dbReference type="Gene3D" id="2.60.120.200">
    <property type="match status" value="1"/>
</dbReference>
<evidence type="ECO:0000313" key="4">
    <source>
        <dbReference type="EMBL" id="RRD04156.1"/>
    </source>
</evidence>
<name>A0A3P1T5S4_9ACTN</name>